<proteinExistence type="predicted"/>
<reference evidence="1 2" key="1">
    <citation type="journal article" date="2010" name="Stand. Genomic Sci.">
        <title>Complete genome sequence of Spirosoma linguale type strain (1).</title>
        <authorList>
            <person name="Lail K."/>
            <person name="Sikorski J."/>
            <person name="Saunders E."/>
            <person name="Lapidus A."/>
            <person name="Glavina Del Rio T."/>
            <person name="Copeland A."/>
            <person name="Tice H."/>
            <person name="Cheng J.-F."/>
            <person name="Lucas S."/>
            <person name="Nolan M."/>
            <person name="Bruce D."/>
            <person name="Goodwin L."/>
            <person name="Pitluck S."/>
            <person name="Ivanova N."/>
            <person name="Mavromatis K."/>
            <person name="Ovchinnikova G."/>
            <person name="Pati A."/>
            <person name="Chen A."/>
            <person name="Palaniappan K."/>
            <person name="Land M."/>
            <person name="Hauser L."/>
            <person name="Chang Y.-J."/>
            <person name="Jeffries C.D."/>
            <person name="Chain P."/>
            <person name="Brettin T."/>
            <person name="Detter J.C."/>
            <person name="Schuetze A."/>
            <person name="Rohde M."/>
            <person name="Tindall B.J."/>
            <person name="Goeker M."/>
            <person name="Bristow J."/>
            <person name="Eisen J.A."/>
            <person name="Markowitz V."/>
            <person name="Hugenholtz P."/>
            <person name="Kyrpides N.C."/>
            <person name="Klenk H.-P."/>
            <person name="Chen F."/>
        </authorList>
    </citation>
    <scope>NUCLEOTIDE SEQUENCE [LARGE SCALE GENOMIC DNA]</scope>
    <source>
        <strain evidence="2">ATCC 33905 / DSM 74 / LMG 10896 / Claus 1</strain>
    </source>
</reference>
<keyword evidence="2" id="KW-1185">Reference proteome</keyword>
<sequence>MMVGSGKTEVSTIDLLSKMEVDLSKIEVGLKQDTYTLMML</sequence>
<dbReference type="KEGG" id="sli:Slin_6660"/>
<keyword evidence="1" id="KW-0614">Plasmid</keyword>
<evidence type="ECO:0000313" key="1">
    <source>
        <dbReference type="EMBL" id="ADB42617.1"/>
    </source>
</evidence>
<geneLocation type="plasmid" evidence="1 2">
    <name>pSLIN01</name>
</geneLocation>
<dbReference type="HOGENOM" id="CLU_3296728_0_0_10"/>
<dbReference type="EMBL" id="CP001770">
    <property type="protein sequence ID" value="ADB42617.1"/>
    <property type="molecule type" value="Genomic_DNA"/>
</dbReference>
<protein>
    <submittedName>
        <fullName evidence="1">Uncharacterized protein</fullName>
    </submittedName>
</protein>
<name>D2QUY5_SPILD</name>
<evidence type="ECO:0000313" key="2">
    <source>
        <dbReference type="Proteomes" id="UP000002028"/>
    </source>
</evidence>
<dbReference type="Proteomes" id="UP000002028">
    <property type="component" value="Plasmid pSLIN01"/>
</dbReference>
<dbReference type="AlphaFoldDB" id="D2QUY5"/>
<gene>
    <name evidence="1" type="ordered locus">Slin_6660</name>
</gene>
<organism evidence="1 2">
    <name type="scientific">Spirosoma linguale (strain ATCC 33905 / DSM 74 / LMG 10896 / Claus 1)</name>
    <dbReference type="NCBI Taxonomy" id="504472"/>
    <lineage>
        <taxon>Bacteria</taxon>
        <taxon>Pseudomonadati</taxon>
        <taxon>Bacteroidota</taxon>
        <taxon>Cytophagia</taxon>
        <taxon>Cytophagales</taxon>
        <taxon>Cytophagaceae</taxon>
        <taxon>Spirosoma</taxon>
    </lineage>
</organism>
<accession>D2QUY5</accession>